<protein>
    <submittedName>
        <fullName evidence="2">Uncharacterized protein</fullName>
    </submittedName>
</protein>
<organism evidence="2 3">
    <name type="scientific">Batillaria attramentaria</name>
    <dbReference type="NCBI Taxonomy" id="370345"/>
    <lineage>
        <taxon>Eukaryota</taxon>
        <taxon>Metazoa</taxon>
        <taxon>Spiralia</taxon>
        <taxon>Lophotrochozoa</taxon>
        <taxon>Mollusca</taxon>
        <taxon>Gastropoda</taxon>
        <taxon>Caenogastropoda</taxon>
        <taxon>Sorbeoconcha</taxon>
        <taxon>Cerithioidea</taxon>
        <taxon>Batillariidae</taxon>
        <taxon>Batillaria</taxon>
    </lineage>
</organism>
<dbReference type="EMBL" id="JACVVK020000079">
    <property type="protein sequence ID" value="KAK7494909.1"/>
    <property type="molecule type" value="Genomic_DNA"/>
</dbReference>
<feature type="non-terminal residue" evidence="2">
    <location>
        <position position="72"/>
    </location>
</feature>
<feature type="region of interest" description="Disordered" evidence="1">
    <location>
        <begin position="36"/>
        <end position="56"/>
    </location>
</feature>
<evidence type="ECO:0000313" key="2">
    <source>
        <dbReference type="EMBL" id="KAK7494909.1"/>
    </source>
</evidence>
<evidence type="ECO:0000313" key="3">
    <source>
        <dbReference type="Proteomes" id="UP001519460"/>
    </source>
</evidence>
<name>A0ABD0L5P4_9CAEN</name>
<keyword evidence="3" id="KW-1185">Reference proteome</keyword>
<dbReference type="AlphaFoldDB" id="A0ABD0L5P4"/>
<gene>
    <name evidence="2" type="ORF">BaRGS_00013788</name>
</gene>
<accession>A0ABD0L5P4</accession>
<dbReference type="Proteomes" id="UP001519460">
    <property type="component" value="Unassembled WGS sequence"/>
</dbReference>
<comment type="caution">
    <text evidence="2">The sequence shown here is derived from an EMBL/GenBank/DDBJ whole genome shotgun (WGS) entry which is preliminary data.</text>
</comment>
<evidence type="ECO:0000256" key="1">
    <source>
        <dbReference type="SAM" id="MobiDB-lite"/>
    </source>
</evidence>
<proteinExistence type="predicted"/>
<reference evidence="2 3" key="1">
    <citation type="journal article" date="2023" name="Sci. Data">
        <title>Genome assembly of the Korean intertidal mud-creeper Batillaria attramentaria.</title>
        <authorList>
            <person name="Patra A.K."/>
            <person name="Ho P.T."/>
            <person name="Jun S."/>
            <person name="Lee S.J."/>
            <person name="Kim Y."/>
            <person name="Won Y.J."/>
        </authorList>
    </citation>
    <scope>NUCLEOTIDE SEQUENCE [LARGE SCALE GENOMIC DNA]</scope>
    <source>
        <strain evidence="2">Wonlab-2016</strain>
    </source>
</reference>
<sequence length="72" mass="8216">MYHSNFFHTRRSHANWTCRIPRRTLLPIQNGTSLATQTLRTPVMNKETPQEDASKTDVTILCTGSGEEGLWL</sequence>